<proteinExistence type="predicted"/>
<dbReference type="EMBL" id="JACBAF010002036">
    <property type="protein sequence ID" value="KAF7169472.1"/>
    <property type="molecule type" value="Genomic_DNA"/>
</dbReference>
<organism evidence="2 4">
    <name type="scientific">Aspergillus hiratsukae</name>
    <dbReference type="NCBI Taxonomy" id="1194566"/>
    <lineage>
        <taxon>Eukaryota</taxon>
        <taxon>Fungi</taxon>
        <taxon>Dikarya</taxon>
        <taxon>Ascomycota</taxon>
        <taxon>Pezizomycotina</taxon>
        <taxon>Eurotiomycetes</taxon>
        <taxon>Eurotiomycetidae</taxon>
        <taxon>Eurotiales</taxon>
        <taxon>Aspergillaceae</taxon>
        <taxon>Aspergillus</taxon>
        <taxon>Aspergillus subgen. Fumigati</taxon>
    </lineage>
</organism>
<dbReference type="AlphaFoldDB" id="A0A8H6QBS7"/>
<dbReference type="InterPro" id="IPR032675">
    <property type="entry name" value="LRR_dom_sf"/>
</dbReference>
<gene>
    <name evidence="1" type="ORF">CNMCM5793_004198</name>
    <name evidence="2" type="ORF">CNMCM6106_004357</name>
</gene>
<reference evidence="2" key="1">
    <citation type="submission" date="2020-06" db="EMBL/GenBank/DDBJ databases">
        <title>Draft genome sequences of strains closely related to Aspergillus parafelis and Aspergillus hiratsukae.</title>
        <authorList>
            <person name="Dos Santos R.A.C."/>
            <person name="Rivero-Menendez O."/>
            <person name="Steenwyk J.L."/>
            <person name="Mead M.E."/>
            <person name="Goldman G.H."/>
            <person name="Alastruey-Izquierdo A."/>
            <person name="Rokas A."/>
        </authorList>
    </citation>
    <scope>NUCLEOTIDE SEQUENCE</scope>
    <source>
        <strain evidence="1">CNM-CM5793</strain>
        <strain evidence="2">CNM-CM6106</strain>
    </source>
</reference>
<dbReference type="OrthoDB" id="3945550at2759"/>
<keyword evidence="3" id="KW-1185">Reference proteome</keyword>
<dbReference type="Gene3D" id="3.80.10.10">
    <property type="entry name" value="Ribonuclease Inhibitor"/>
    <property type="match status" value="1"/>
</dbReference>
<evidence type="ECO:0000313" key="1">
    <source>
        <dbReference type="EMBL" id="KAF7131148.1"/>
    </source>
</evidence>
<evidence type="ECO:0000313" key="2">
    <source>
        <dbReference type="EMBL" id="KAF7169472.1"/>
    </source>
</evidence>
<sequence>MSFQALPPEIISLVIRFLADVHPLSIFRLLRVNKRCFTLALPVAKSLVFHTVRLQFSRRQRVDNQVATVCAKLQKADAFPYVRLLITEGFFMDENPPSDYDDEWFPPPVSRFSPLNRDPRDSYEFEEELESRNTIWRDTDIDYECWEGVAGLIKRLPALDDLHHLHYEQFPPCLLQALHQYRPECRLHLHSFVLWSVWEPTVEEHEYCLVTSPSLYSITPYYDTSTPEGVWQKRSFVCILGLAPNLKVIYPRADDPTYHASGAGMTKLMQKPGAENPAAIERLRVKHSYSPMLAAALEEWAPYIDFSTVQILDLGSSIQGEALAAWADRLHFPALRTLRLFLGAKRGGSEQEPEFYPHAARFLQTLPPLSEIHLEAWHSGLPIGTLAKRHGPRLRKLSVVGVPWQCVTKDDILQLGRYCPQLEKMTIPIRRTQGDAQEVALYKALGTIRNLKFLDLVLDVSDPTLDDEHASVDPHWDDFDNQPANVDLGGVNPTRNGHLRRLLINTLIDKQLASSIFEVISAAKPQHAPCGLLERLSLSVQGQTRPAHLAHCEFSHFVRLLSTEWTIERDIRYEHRERFEARPTLVSMLQCSNVVHPWLAEVLFRIWPIAQLQNGKADEMRRWDWTGWRSFPLAVHEDATETKVEPSA</sequence>
<name>A0A8H6QBS7_9EURO</name>
<dbReference type="Proteomes" id="UP000630445">
    <property type="component" value="Unassembled WGS sequence"/>
</dbReference>
<dbReference type="Proteomes" id="UP000662466">
    <property type="component" value="Unassembled WGS sequence"/>
</dbReference>
<evidence type="ECO:0000313" key="4">
    <source>
        <dbReference type="Proteomes" id="UP000662466"/>
    </source>
</evidence>
<evidence type="ECO:0000313" key="3">
    <source>
        <dbReference type="Proteomes" id="UP000630445"/>
    </source>
</evidence>
<protein>
    <recommendedName>
        <fullName evidence="5">F-box domain-containing protein</fullName>
    </recommendedName>
</protein>
<comment type="caution">
    <text evidence="2">The sequence shown here is derived from an EMBL/GenBank/DDBJ whole genome shotgun (WGS) entry which is preliminary data.</text>
</comment>
<accession>A0A8H6QBS7</accession>
<dbReference type="EMBL" id="JACBAD010001871">
    <property type="protein sequence ID" value="KAF7131148.1"/>
    <property type="molecule type" value="Genomic_DNA"/>
</dbReference>
<evidence type="ECO:0008006" key="5">
    <source>
        <dbReference type="Google" id="ProtNLM"/>
    </source>
</evidence>